<protein>
    <submittedName>
        <fullName evidence="1">Uncharacterized protein</fullName>
    </submittedName>
</protein>
<accession>A0A0C2MPV6</accession>
<comment type="caution">
    <text evidence="1">The sequence shown here is derived from an EMBL/GenBank/DDBJ whole genome shotgun (WGS) entry which is preliminary data.</text>
</comment>
<keyword evidence="2" id="KW-1185">Reference proteome</keyword>
<sequence length="128" mass="14703">MFRNLIIAQILPSFHSQHSNSECWSRIARNDNLDLPSSHLYSNFPWGIFLCCVAWIFGSDDLLYLGFNCQEVCCVAYGGVVFEISDILKFPQNWYSHLPNLPYAISLKNPCQKMCVNQPNPQIQRMVA</sequence>
<proteinExistence type="predicted"/>
<gene>
    <name evidence="1" type="ORF">RF11_04462</name>
</gene>
<reference evidence="1 2" key="1">
    <citation type="journal article" date="2014" name="Genome Biol. Evol.">
        <title>The genome of the myxosporean Thelohanellus kitauei shows adaptations to nutrient acquisition within its fish host.</title>
        <authorList>
            <person name="Yang Y."/>
            <person name="Xiong J."/>
            <person name="Zhou Z."/>
            <person name="Huo F."/>
            <person name="Miao W."/>
            <person name="Ran C."/>
            <person name="Liu Y."/>
            <person name="Zhang J."/>
            <person name="Feng J."/>
            <person name="Wang M."/>
            <person name="Wang M."/>
            <person name="Wang L."/>
            <person name="Yao B."/>
        </authorList>
    </citation>
    <scope>NUCLEOTIDE SEQUENCE [LARGE SCALE GENOMIC DNA]</scope>
    <source>
        <strain evidence="1">Wuqing</strain>
    </source>
</reference>
<evidence type="ECO:0000313" key="1">
    <source>
        <dbReference type="EMBL" id="KII69281.1"/>
    </source>
</evidence>
<dbReference type="AlphaFoldDB" id="A0A0C2MPV6"/>
<evidence type="ECO:0000313" key="2">
    <source>
        <dbReference type="Proteomes" id="UP000031668"/>
    </source>
</evidence>
<dbReference type="Proteomes" id="UP000031668">
    <property type="component" value="Unassembled WGS sequence"/>
</dbReference>
<name>A0A0C2MPV6_THEKT</name>
<organism evidence="1 2">
    <name type="scientific">Thelohanellus kitauei</name>
    <name type="common">Myxosporean</name>
    <dbReference type="NCBI Taxonomy" id="669202"/>
    <lineage>
        <taxon>Eukaryota</taxon>
        <taxon>Metazoa</taxon>
        <taxon>Cnidaria</taxon>
        <taxon>Myxozoa</taxon>
        <taxon>Myxosporea</taxon>
        <taxon>Bivalvulida</taxon>
        <taxon>Platysporina</taxon>
        <taxon>Myxobolidae</taxon>
        <taxon>Thelohanellus</taxon>
    </lineage>
</organism>
<dbReference type="EMBL" id="JWZT01002479">
    <property type="protein sequence ID" value="KII69281.1"/>
    <property type="molecule type" value="Genomic_DNA"/>
</dbReference>